<dbReference type="CDD" id="cd13131">
    <property type="entry name" value="MATE_NorM_like"/>
    <property type="match status" value="1"/>
</dbReference>
<feature type="transmembrane region" description="Helical" evidence="10">
    <location>
        <begin position="90"/>
        <end position="115"/>
    </location>
</feature>
<dbReference type="PIRSF" id="PIRSF006603">
    <property type="entry name" value="DinF"/>
    <property type="match status" value="1"/>
</dbReference>
<reference evidence="12" key="1">
    <citation type="submission" date="2016-11" db="EMBL/GenBank/DDBJ databases">
        <authorList>
            <person name="Varghese N."/>
            <person name="Submissions S."/>
        </authorList>
    </citation>
    <scope>NUCLEOTIDE SEQUENCE [LARGE SCALE GENOMIC DNA]</scope>
    <source>
        <strain evidence="12">DSM 26134</strain>
    </source>
</reference>
<keyword evidence="4" id="KW-1003">Cell membrane</keyword>
<feature type="transmembrane region" description="Helical" evidence="10">
    <location>
        <begin position="274"/>
        <end position="295"/>
    </location>
</feature>
<dbReference type="PANTHER" id="PTHR43298">
    <property type="entry name" value="MULTIDRUG RESISTANCE PROTEIN NORM-RELATED"/>
    <property type="match status" value="1"/>
</dbReference>
<feature type="transmembrane region" description="Helical" evidence="10">
    <location>
        <begin position="414"/>
        <end position="432"/>
    </location>
</feature>
<keyword evidence="6 10" id="KW-1133">Transmembrane helix</keyword>
<dbReference type="NCBIfam" id="TIGR00797">
    <property type="entry name" value="matE"/>
    <property type="match status" value="1"/>
</dbReference>
<dbReference type="GO" id="GO:0042910">
    <property type="term" value="F:xenobiotic transmembrane transporter activity"/>
    <property type="evidence" value="ECO:0007669"/>
    <property type="project" value="InterPro"/>
</dbReference>
<dbReference type="GO" id="GO:0005886">
    <property type="term" value="C:plasma membrane"/>
    <property type="evidence" value="ECO:0007669"/>
    <property type="project" value="UniProtKB-SubCell"/>
</dbReference>
<evidence type="ECO:0000256" key="9">
    <source>
        <dbReference type="ARBA" id="ARBA00031636"/>
    </source>
</evidence>
<evidence type="ECO:0000256" key="2">
    <source>
        <dbReference type="ARBA" id="ARBA00022448"/>
    </source>
</evidence>
<evidence type="ECO:0000256" key="4">
    <source>
        <dbReference type="ARBA" id="ARBA00022475"/>
    </source>
</evidence>
<sequence>MTLKEHYQKNFSLAYPVVLSQLGHIMVSVADSVMVGQLGAVPLASVSLAISVFTLFMLFGIGASYGMTPLVATADGANDKRAASGYLKNGLVVSVFIGVVLVLLCLGAVIIFPYLGQEEGVLEGAIPFFKVLALGLLPLMLFQAFRQFAEGLSMTKQAMYISVASNVLNVLLNWVLIFGHWGFEPMGMLGAAVSTLISRVIMVFAMGGFVLLYPKFVRYRAVYGQVTIAWDTIKKILKIGVPTGLQFVFEIGAFSASVIMIGWLGAIPLAAHQIAMNLSAITYMTATGIAAAASIRVGNQLGRKDYLNLRTAGVTCFVMTIVLMAVYSFTFVVGRFALPELYVDNEKVIALASGLLVVVAFYQISDGIQTVGLGVLRGLGDVKIPTIVTLIAYWGIAIPFGYVCAFVLGMKSTGVWVGLSVGLALAAVAHVMRFRKLTKRLTDQTQ</sequence>
<evidence type="ECO:0000256" key="3">
    <source>
        <dbReference type="ARBA" id="ARBA00022449"/>
    </source>
</evidence>
<protein>
    <recommendedName>
        <fullName evidence="9">Multidrug-efflux transporter</fullName>
    </recommendedName>
</protein>
<evidence type="ECO:0000256" key="7">
    <source>
        <dbReference type="ARBA" id="ARBA00023065"/>
    </source>
</evidence>
<dbReference type="GO" id="GO:0006811">
    <property type="term" value="P:monoatomic ion transport"/>
    <property type="evidence" value="ECO:0007669"/>
    <property type="project" value="UniProtKB-KW"/>
</dbReference>
<feature type="transmembrane region" description="Helical" evidence="10">
    <location>
        <begin position="247"/>
        <end position="268"/>
    </location>
</feature>
<feature type="transmembrane region" description="Helical" evidence="10">
    <location>
        <begin position="307"/>
        <end position="328"/>
    </location>
</feature>
<keyword evidence="3" id="KW-0050">Antiport</keyword>
<dbReference type="RefSeq" id="WP_073118605.1">
    <property type="nucleotide sequence ID" value="NZ_FRAA01000001.1"/>
</dbReference>
<evidence type="ECO:0000313" key="11">
    <source>
        <dbReference type="EMBL" id="SHJ46073.1"/>
    </source>
</evidence>
<dbReference type="Pfam" id="PF01554">
    <property type="entry name" value="MatE"/>
    <property type="match status" value="2"/>
</dbReference>
<gene>
    <name evidence="11" type="ORF">SAMN04488028_101193</name>
</gene>
<dbReference type="InterPro" id="IPR002528">
    <property type="entry name" value="MATE_fam"/>
</dbReference>
<evidence type="ECO:0000256" key="5">
    <source>
        <dbReference type="ARBA" id="ARBA00022692"/>
    </source>
</evidence>
<organism evidence="11 12">
    <name type="scientific">Reichenbachiella agariperforans</name>
    <dbReference type="NCBI Taxonomy" id="156994"/>
    <lineage>
        <taxon>Bacteria</taxon>
        <taxon>Pseudomonadati</taxon>
        <taxon>Bacteroidota</taxon>
        <taxon>Cytophagia</taxon>
        <taxon>Cytophagales</taxon>
        <taxon>Reichenbachiellaceae</taxon>
        <taxon>Reichenbachiella</taxon>
    </lineage>
</organism>
<feature type="transmembrane region" description="Helical" evidence="10">
    <location>
        <begin position="189"/>
        <end position="213"/>
    </location>
</feature>
<evidence type="ECO:0000256" key="1">
    <source>
        <dbReference type="ARBA" id="ARBA00004651"/>
    </source>
</evidence>
<evidence type="ECO:0000256" key="8">
    <source>
        <dbReference type="ARBA" id="ARBA00023136"/>
    </source>
</evidence>
<name>A0A1M6JH92_REIAG</name>
<accession>A0A1M6JH92</accession>
<keyword evidence="7" id="KW-0406">Ion transport</keyword>
<dbReference type="Proteomes" id="UP000184474">
    <property type="component" value="Unassembled WGS sequence"/>
</dbReference>
<feature type="transmembrane region" description="Helical" evidence="10">
    <location>
        <begin position="12"/>
        <end position="34"/>
    </location>
</feature>
<dbReference type="InterPro" id="IPR048279">
    <property type="entry name" value="MdtK-like"/>
</dbReference>
<feature type="transmembrane region" description="Helical" evidence="10">
    <location>
        <begin position="158"/>
        <end position="183"/>
    </location>
</feature>
<dbReference type="PANTHER" id="PTHR43298:SF2">
    <property type="entry name" value="FMN_FAD EXPORTER YEEO-RELATED"/>
    <property type="match status" value="1"/>
</dbReference>
<dbReference type="InterPro" id="IPR050222">
    <property type="entry name" value="MATE_MdtK"/>
</dbReference>
<dbReference type="GO" id="GO:0015297">
    <property type="term" value="F:antiporter activity"/>
    <property type="evidence" value="ECO:0007669"/>
    <property type="project" value="UniProtKB-KW"/>
</dbReference>
<evidence type="ECO:0000313" key="12">
    <source>
        <dbReference type="Proteomes" id="UP000184474"/>
    </source>
</evidence>
<evidence type="ECO:0000256" key="10">
    <source>
        <dbReference type="SAM" id="Phobius"/>
    </source>
</evidence>
<keyword evidence="12" id="KW-1185">Reference proteome</keyword>
<dbReference type="AlphaFoldDB" id="A0A1M6JH92"/>
<dbReference type="EMBL" id="FRAA01000001">
    <property type="protein sequence ID" value="SHJ46073.1"/>
    <property type="molecule type" value="Genomic_DNA"/>
</dbReference>
<feature type="transmembrane region" description="Helical" evidence="10">
    <location>
        <begin position="127"/>
        <end position="146"/>
    </location>
</feature>
<dbReference type="STRING" id="156994.SAMN04488028_101193"/>
<keyword evidence="5 10" id="KW-0812">Transmembrane</keyword>
<comment type="subcellular location">
    <subcellularLocation>
        <location evidence="1">Cell membrane</location>
        <topology evidence="1">Multi-pass membrane protein</topology>
    </subcellularLocation>
</comment>
<proteinExistence type="predicted"/>
<keyword evidence="8 10" id="KW-0472">Membrane</keyword>
<feature type="transmembrane region" description="Helical" evidence="10">
    <location>
        <begin position="386"/>
        <end position="408"/>
    </location>
</feature>
<feature type="transmembrane region" description="Helical" evidence="10">
    <location>
        <begin position="40"/>
        <end position="61"/>
    </location>
</feature>
<feature type="transmembrane region" description="Helical" evidence="10">
    <location>
        <begin position="348"/>
        <end position="365"/>
    </location>
</feature>
<keyword evidence="2" id="KW-0813">Transport</keyword>
<evidence type="ECO:0000256" key="6">
    <source>
        <dbReference type="ARBA" id="ARBA00022989"/>
    </source>
</evidence>